<dbReference type="Proteomes" id="UP000240505">
    <property type="component" value="Chromosome"/>
</dbReference>
<gene>
    <name evidence="1" type="ORF">C9I28_23170</name>
</gene>
<protein>
    <submittedName>
        <fullName evidence="1">Uncharacterized protein</fullName>
    </submittedName>
</protein>
<dbReference type="RefSeq" id="WP_107143551.1">
    <property type="nucleotide sequence ID" value="NZ_CP028324.1"/>
</dbReference>
<evidence type="ECO:0000313" key="1">
    <source>
        <dbReference type="EMBL" id="AVR98214.1"/>
    </source>
</evidence>
<name>A0A2R4CF00_9BURK</name>
<organism evidence="1 2">
    <name type="scientific">Pseudoduganella armeniaca</name>
    <dbReference type="NCBI Taxonomy" id="2072590"/>
    <lineage>
        <taxon>Bacteria</taxon>
        <taxon>Pseudomonadati</taxon>
        <taxon>Pseudomonadota</taxon>
        <taxon>Betaproteobacteria</taxon>
        <taxon>Burkholderiales</taxon>
        <taxon>Oxalobacteraceae</taxon>
        <taxon>Telluria group</taxon>
        <taxon>Pseudoduganella</taxon>
    </lineage>
</organism>
<dbReference type="EMBL" id="CP028324">
    <property type="protein sequence ID" value="AVR98214.1"/>
    <property type="molecule type" value="Genomic_DNA"/>
</dbReference>
<accession>A0A2R4CF00</accession>
<evidence type="ECO:0000313" key="2">
    <source>
        <dbReference type="Proteomes" id="UP000240505"/>
    </source>
</evidence>
<dbReference type="KEGG" id="masz:C9I28_23170"/>
<reference evidence="1 2" key="1">
    <citation type="submission" date="2018-03" db="EMBL/GenBank/DDBJ databases">
        <title>Massilia armeniaca sp. nov., isolated from desert soil.</title>
        <authorList>
            <person name="Huang H."/>
            <person name="Ren M."/>
        </authorList>
    </citation>
    <scope>NUCLEOTIDE SEQUENCE [LARGE SCALE GENOMIC DNA]</scope>
    <source>
        <strain evidence="1 2">ZMN-3</strain>
    </source>
</reference>
<proteinExistence type="predicted"/>
<dbReference type="AlphaFoldDB" id="A0A2R4CF00"/>
<keyword evidence="2" id="KW-1185">Reference proteome</keyword>
<sequence>MSGENKRETAAFVCPHVFNNERPVLLVLREDGDWQLLCGQTDHYADGKVVGLEHLIERDPSIAELQDLPVDWEAERAAPGQPWIRTKCTPQQ</sequence>
<dbReference type="OrthoDB" id="9793188at2"/>